<dbReference type="Gene3D" id="3.40.30.10">
    <property type="entry name" value="Glutaredoxin"/>
    <property type="match status" value="1"/>
</dbReference>
<dbReference type="SUPFAM" id="SSF48208">
    <property type="entry name" value="Six-hairpin glycosidases"/>
    <property type="match status" value="1"/>
</dbReference>
<sequence>MDLLVANRLADQRSPYLRQHADNPVDWYPWGEEAFAEAQRRDVPIFLSVGYSACHWCHVMAHESFEDDEIAALLNERFVNVKVDREERPDVDAVYMQAVTALTGSGGWPMSVFLTPHQGRPFYAGTYWPKRPVRGMASFPQVAAAVSDAWSERREEVLESATSIATALDEHREASLADAVDLTVVDDAAQLVLERAWDRELGGFGRAPKFPQAMTIEWLLARHARTRDPDALAASVQALDAMARGGIHDQLAGGFARYSTDARWLVPHFEKMLYDNALLLPAYATAAALTGGEDLARVARSTVDYLLTELRTSGGAFVSATDADSEGVEGRYFVWSHDELVEVLQAIDADPDRWTAFLGATPSGNWEGTNVLHEPVPRQRFAEQRGLDPDAFDEQWQRVRLALLERRTSRVPPGVDDKVLTSWNAYAVRGLARAGRLLDEPGWVLAATSTASFLHEHLVVDGELFHSWQDGHVGAPGFLEDVAGLALADLELFQATGEPVWFARALALARDADERFHDDAEGGWFQTAHDAEALFTRPKDTWDNATPAGTSVMVEVCRLLAGATGELHWRERADEGVRLFQDGARRSPTGYGWLLRQLEALAGGEREVAIVGAPGPQRDALARVANATPRAGLLVVVAEPDHGDAVPLLAGRGPVDGAPAAYVCRGLACERPVTTPEDLADLLAQERT</sequence>
<evidence type="ECO:0000313" key="3">
    <source>
        <dbReference type="Proteomes" id="UP000650511"/>
    </source>
</evidence>
<dbReference type="Pfam" id="PF03190">
    <property type="entry name" value="Thioredox_DsbH"/>
    <property type="match status" value="1"/>
</dbReference>
<gene>
    <name evidence="2" type="ORF">GCM10011354_30680</name>
</gene>
<dbReference type="InterPro" id="IPR012341">
    <property type="entry name" value="6hp_glycosidase-like_sf"/>
</dbReference>
<evidence type="ECO:0000313" key="2">
    <source>
        <dbReference type="EMBL" id="GGI08757.1"/>
    </source>
</evidence>
<dbReference type="Gene3D" id="1.50.10.10">
    <property type="match status" value="1"/>
</dbReference>
<dbReference type="InterPro" id="IPR008928">
    <property type="entry name" value="6-hairpin_glycosidase_sf"/>
</dbReference>
<keyword evidence="3" id="KW-1185">Reference proteome</keyword>
<name>A0A8J3AAH0_9ACTN</name>
<evidence type="ECO:0000259" key="1">
    <source>
        <dbReference type="Pfam" id="PF03190"/>
    </source>
</evidence>
<protein>
    <recommendedName>
        <fullName evidence="1">Spermatogenesis-associated protein 20-like TRX domain-containing protein</fullName>
    </recommendedName>
</protein>
<dbReference type="InterPro" id="IPR036249">
    <property type="entry name" value="Thioredoxin-like_sf"/>
</dbReference>
<dbReference type="PANTHER" id="PTHR42899">
    <property type="entry name" value="SPERMATOGENESIS-ASSOCIATED PROTEIN 20"/>
    <property type="match status" value="1"/>
</dbReference>
<dbReference type="EMBL" id="BMHA01000013">
    <property type="protein sequence ID" value="GGI08757.1"/>
    <property type="molecule type" value="Genomic_DNA"/>
</dbReference>
<dbReference type="PIRSF" id="PIRSF006402">
    <property type="entry name" value="UCP006402_thioredoxin"/>
    <property type="match status" value="1"/>
</dbReference>
<dbReference type="AlphaFoldDB" id="A0A8J3AAH0"/>
<dbReference type="GO" id="GO:0005975">
    <property type="term" value="P:carbohydrate metabolic process"/>
    <property type="evidence" value="ECO:0007669"/>
    <property type="project" value="InterPro"/>
</dbReference>
<feature type="domain" description="Spermatogenesis-associated protein 20-like TRX" evidence="1">
    <location>
        <begin position="7"/>
        <end position="168"/>
    </location>
</feature>
<comment type="caution">
    <text evidence="2">The sequence shown here is derived from an EMBL/GenBank/DDBJ whole genome shotgun (WGS) entry which is preliminary data.</text>
</comment>
<dbReference type="InterPro" id="IPR024705">
    <property type="entry name" value="Ssp411"/>
</dbReference>
<dbReference type="PANTHER" id="PTHR42899:SF1">
    <property type="entry name" value="SPERMATOGENESIS-ASSOCIATED PROTEIN 20"/>
    <property type="match status" value="1"/>
</dbReference>
<dbReference type="SUPFAM" id="SSF52833">
    <property type="entry name" value="Thioredoxin-like"/>
    <property type="match status" value="1"/>
</dbReference>
<accession>A0A8J3AAH0</accession>
<organism evidence="2 3">
    <name type="scientific">Egicoccus halophilus</name>
    <dbReference type="NCBI Taxonomy" id="1670830"/>
    <lineage>
        <taxon>Bacteria</taxon>
        <taxon>Bacillati</taxon>
        <taxon>Actinomycetota</taxon>
        <taxon>Nitriliruptoria</taxon>
        <taxon>Egicoccales</taxon>
        <taxon>Egicoccaceae</taxon>
        <taxon>Egicoccus</taxon>
    </lineage>
</organism>
<dbReference type="InterPro" id="IPR004879">
    <property type="entry name" value="Ssp411-like_TRX"/>
</dbReference>
<dbReference type="CDD" id="cd02955">
    <property type="entry name" value="SSP411"/>
    <property type="match status" value="1"/>
</dbReference>
<dbReference type="RefSeq" id="WP_130648817.1">
    <property type="nucleotide sequence ID" value="NZ_BMHA01000013.1"/>
</dbReference>
<proteinExistence type="predicted"/>
<dbReference type="OrthoDB" id="9762614at2"/>
<dbReference type="Proteomes" id="UP000650511">
    <property type="component" value="Unassembled WGS sequence"/>
</dbReference>
<reference evidence="2" key="2">
    <citation type="submission" date="2020-09" db="EMBL/GenBank/DDBJ databases">
        <authorList>
            <person name="Sun Q."/>
            <person name="Zhou Y."/>
        </authorList>
    </citation>
    <scope>NUCLEOTIDE SEQUENCE</scope>
    <source>
        <strain evidence="2">CGMCC 1.14988</strain>
    </source>
</reference>
<reference evidence="2" key="1">
    <citation type="journal article" date="2014" name="Int. J. Syst. Evol. Microbiol.">
        <title>Complete genome sequence of Corynebacterium casei LMG S-19264T (=DSM 44701T), isolated from a smear-ripened cheese.</title>
        <authorList>
            <consortium name="US DOE Joint Genome Institute (JGI-PGF)"/>
            <person name="Walter F."/>
            <person name="Albersmeier A."/>
            <person name="Kalinowski J."/>
            <person name="Ruckert C."/>
        </authorList>
    </citation>
    <scope>NUCLEOTIDE SEQUENCE</scope>
    <source>
        <strain evidence="2">CGMCC 1.14988</strain>
    </source>
</reference>